<evidence type="ECO:0000313" key="3">
    <source>
        <dbReference type="EMBL" id="MFD3262955.1"/>
    </source>
</evidence>
<keyword evidence="1" id="KW-0560">Oxidoreductase</keyword>
<feature type="domain" description="FAD-binding" evidence="2">
    <location>
        <begin position="6"/>
        <end position="345"/>
    </location>
</feature>
<comment type="caution">
    <text evidence="3">The sequence shown here is derived from an EMBL/GenBank/DDBJ whole genome shotgun (WGS) entry which is preliminary data.</text>
</comment>
<dbReference type="Proteomes" id="UP001598130">
    <property type="component" value="Unassembled WGS sequence"/>
</dbReference>
<dbReference type="RefSeq" id="WP_377367518.1">
    <property type="nucleotide sequence ID" value="NZ_JAOTJD010000003.1"/>
</dbReference>
<sequence length="496" mass="53226">MAKSHDCDVLIVGAGPVGVTLALLLARESVSVIVADKAAEIYPLPRAAHIDHEIVRIFQSLGVAEEIMATSRAANRYDFLTAAGEVLMRFEMDTARTPSGWPASNMIHQPSIEAALRRRLADAANAKLKTEWTFEGYAASENGVTAEFSTPEGPRRLSARYLVGCDGASSTVRGASGAKFLDLKFDEPWLVIDALVHDAQRLPEINLQICDPERPTTCVLMGQGRHRWEFMLKPGETVEQVLDDNFIEALLAPWNVDGAISLERKAVYRFHALVADRWRAGSVLLAGDAAHQMPPFAGQGLCSGVRDAANLAWKLAAVLRGEAGEALLDTYQPEREPHVRAIIDLALVMGRTVCITDPIAAAERDRTMLAQRATGRGPGGAVSYPPIAVGCVMAGSAAAGELFPQPWSGDASPERLDDVLGAGPWLITRNSVAAEPGVSVRCVALTDTALAPFAADLVGWFDRRGVGEAILVRSDRYVFGAGSADTLLKAWAKAQD</sequence>
<dbReference type="NCBIfam" id="NF004829">
    <property type="entry name" value="PRK06183.1-3"/>
    <property type="match status" value="1"/>
</dbReference>
<dbReference type="PANTHER" id="PTHR43476">
    <property type="entry name" value="3-(3-HYDROXY-PHENYL)PROPIONATE/3-HYDROXYCINNAMIC ACID HYDROXYLASE"/>
    <property type="match status" value="1"/>
</dbReference>
<accession>A0ABW6CMB0</accession>
<reference evidence="3 4" key="1">
    <citation type="submission" date="2022-09" db="EMBL/GenBank/DDBJ databases">
        <title>New species of Phenylobacterium.</title>
        <authorList>
            <person name="Mieszkin S."/>
        </authorList>
    </citation>
    <scope>NUCLEOTIDE SEQUENCE [LARGE SCALE GENOMIC DNA]</scope>
    <source>
        <strain evidence="3 4">HK31-G</strain>
    </source>
</reference>
<dbReference type="PANTHER" id="PTHR43476:SF3">
    <property type="entry name" value="FAD-BINDING MONOOXYGENASE"/>
    <property type="match status" value="1"/>
</dbReference>
<dbReference type="PRINTS" id="PR00420">
    <property type="entry name" value="RNGMNOXGNASE"/>
</dbReference>
<dbReference type="InterPro" id="IPR036188">
    <property type="entry name" value="FAD/NAD-bd_sf"/>
</dbReference>
<evidence type="ECO:0000256" key="1">
    <source>
        <dbReference type="ARBA" id="ARBA00023002"/>
    </source>
</evidence>
<gene>
    <name evidence="3" type="ORF">OCL97_03130</name>
</gene>
<dbReference type="SUPFAM" id="SSF51905">
    <property type="entry name" value="FAD/NAD(P)-binding domain"/>
    <property type="match status" value="1"/>
</dbReference>
<dbReference type="Gene3D" id="3.30.70.2450">
    <property type="match status" value="1"/>
</dbReference>
<proteinExistence type="predicted"/>
<protein>
    <submittedName>
        <fullName evidence="3">Bifunctional 3-(3-hydroxy-phenyl)propionate/3-hydroxycinnamic acid hydroxylase</fullName>
    </submittedName>
</protein>
<dbReference type="InterPro" id="IPR050631">
    <property type="entry name" value="PheA/TfdB_FAD_monoxygenase"/>
</dbReference>
<name>A0ABW6CMB0_9CAUL</name>
<organism evidence="3 4">
    <name type="scientific">Phenylobacterium ferrooxidans</name>
    <dbReference type="NCBI Taxonomy" id="2982689"/>
    <lineage>
        <taxon>Bacteria</taxon>
        <taxon>Pseudomonadati</taxon>
        <taxon>Pseudomonadota</taxon>
        <taxon>Alphaproteobacteria</taxon>
        <taxon>Caulobacterales</taxon>
        <taxon>Caulobacteraceae</taxon>
        <taxon>Phenylobacterium</taxon>
    </lineage>
</organism>
<keyword evidence="4" id="KW-1185">Reference proteome</keyword>
<evidence type="ECO:0000259" key="2">
    <source>
        <dbReference type="Pfam" id="PF01494"/>
    </source>
</evidence>
<dbReference type="InterPro" id="IPR002938">
    <property type="entry name" value="FAD-bd"/>
</dbReference>
<dbReference type="Pfam" id="PF01494">
    <property type="entry name" value="FAD_binding_3"/>
    <property type="match status" value="1"/>
</dbReference>
<evidence type="ECO:0000313" key="4">
    <source>
        <dbReference type="Proteomes" id="UP001598130"/>
    </source>
</evidence>
<dbReference type="EMBL" id="JAOTJD010000003">
    <property type="protein sequence ID" value="MFD3262955.1"/>
    <property type="molecule type" value="Genomic_DNA"/>
</dbReference>
<dbReference type="Gene3D" id="3.50.50.60">
    <property type="entry name" value="FAD/NAD(P)-binding domain"/>
    <property type="match status" value="1"/>
</dbReference>